<name>A0A8H7XL06_PSICU</name>
<accession>A0A8H7XL06</accession>
<evidence type="ECO:0000313" key="2">
    <source>
        <dbReference type="EMBL" id="KAG5161709.1"/>
    </source>
</evidence>
<dbReference type="EMBL" id="JAFIQS010000015">
    <property type="protein sequence ID" value="KAG5163236.1"/>
    <property type="molecule type" value="Genomic_DNA"/>
</dbReference>
<feature type="chain" id="PRO_5044691287" evidence="1">
    <location>
        <begin position="19"/>
        <end position="150"/>
    </location>
</feature>
<keyword evidence="1" id="KW-0732">Signal</keyword>
<evidence type="ECO:0000256" key="1">
    <source>
        <dbReference type="SAM" id="SignalP"/>
    </source>
</evidence>
<organism evidence="2">
    <name type="scientific">Psilocybe cubensis</name>
    <name type="common">Psychedelic mushroom</name>
    <name type="synonym">Stropharia cubensis</name>
    <dbReference type="NCBI Taxonomy" id="181762"/>
    <lineage>
        <taxon>Eukaryota</taxon>
        <taxon>Fungi</taxon>
        <taxon>Dikarya</taxon>
        <taxon>Basidiomycota</taxon>
        <taxon>Agaricomycotina</taxon>
        <taxon>Agaricomycetes</taxon>
        <taxon>Agaricomycetidae</taxon>
        <taxon>Agaricales</taxon>
        <taxon>Agaricineae</taxon>
        <taxon>Strophariaceae</taxon>
        <taxon>Psilocybe</taxon>
    </lineage>
</organism>
<dbReference type="OrthoDB" id="3043660at2759"/>
<feature type="signal peptide" evidence="1">
    <location>
        <begin position="1"/>
        <end position="18"/>
    </location>
</feature>
<dbReference type="AlphaFoldDB" id="A0A8H7XL06"/>
<dbReference type="EMBL" id="JAFIQS010000028">
    <property type="protein sequence ID" value="KAG5161709.1"/>
    <property type="molecule type" value="Genomic_DNA"/>
</dbReference>
<evidence type="ECO:0000313" key="3">
    <source>
        <dbReference type="EMBL" id="KAG5163236.1"/>
    </source>
</evidence>
<protein>
    <submittedName>
        <fullName evidence="2">Uncharacterized protein</fullName>
    </submittedName>
</protein>
<sequence>MKFSIFAAFLSLAGFASASSIASRQNCPEATRFGVVIVNPTTVKPGDTINISVDFTCGVKTFGIIPSFLDFTIEVSSDANNGFEQPIVLARRTIPAGALSDSFTTTIPHGFYVANAPYNIVLTNIYNIDGTDGSPVLVEGGVLHFIDIDV</sequence>
<proteinExistence type="predicted"/>
<gene>
    <name evidence="3" type="ORF">JR316_011580</name>
    <name evidence="2" type="ORF">JR316_013423</name>
</gene>
<comment type="caution">
    <text evidence="2">The sequence shown here is derived from an EMBL/GenBank/DDBJ whole genome shotgun (WGS) entry which is preliminary data.</text>
</comment>
<reference evidence="2" key="1">
    <citation type="submission" date="2021-02" db="EMBL/GenBank/DDBJ databases">
        <title>Psilocybe cubensis genome.</title>
        <authorList>
            <person name="Mckernan K.J."/>
            <person name="Crawford S."/>
            <person name="Trippe A."/>
            <person name="Kane L.T."/>
            <person name="Mclaughlin S."/>
        </authorList>
    </citation>
    <scope>NUCLEOTIDE SEQUENCE [LARGE SCALE GENOMIC DNA]</scope>
    <source>
        <strain evidence="2">MGC-MH-2018</strain>
    </source>
</reference>